<evidence type="ECO:0000256" key="2">
    <source>
        <dbReference type="ARBA" id="ARBA00022448"/>
    </source>
</evidence>
<dbReference type="InParanoid" id="C7QDU0"/>
<dbReference type="GO" id="GO:0042956">
    <property type="term" value="P:maltodextrin transmembrane transport"/>
    <property type="evidence" value="ECO:0007669"/>
    <property type="project" value="TreeGrafter"/>
</dbReference>
<dbReference type="PRINTS" id="PR00181">
    <property type="entry name" value="MALTOSEBP"/>
</dbReference>
<dbReference type="InterPro" id="IPR006059">
    <property type="entry name" value="SBP"/>
</dbReference>
<keyword evidence="4 6" id="KW-0732">Signal</keyword>
<feature type="chain" id="PRO_5039616951" evidence="6">
    <location>
        <begin position="29"/>
        <end position="450"/>
    </location>
</feature>
<dbReference type="GO" id="GO:0055052">
    <property type="term" value="C:ATP-binding cassette (ABC) transporter complex, substrate-binding subunit-containing"/>
    <property type="evidence" value="ECO:0007669"/>
    <property type="project" value="TreeGrafter"/>
</dbReference>
<dbReference type="Gene3D" id="3.40.190.10">
    <property type="entry name" value="Periplasmic binding protein-like II"/>
    <property type="match status" value="2"/>
</dbReference>
<evidence type="ECO:0000256" key="1">
    <source>
        <dbReference type="ARBA" id="ARBA00008520"/>
    </source>
</evidence>
<dbReference type="STRING" id="479433.Caci_5856"/>
<dbReference type="GO" id="GO:0015144">
    <property type="term" value="F:carbohydrate transmembrane transporter activity"/>
    <property type="evidence" value="ECO:0007669"/>
    <property type="project" value="InterPro"/>
</dbReference>
<name>C7QDU0_CATAD</name>
<organism evidence="7 8">
    <name type="scientific">Catenulispora acidiphila (strain DSM 44928 / JCM 14897 / NBRC 102108 / NRRL B-24433 / ID139908)</name>
    <dbReference type="NCBI Taxonomy" id="479433"/>
    <lineage>
        <taxon>Bacteria</taxon>
        <taxon>Bacillati</taxon>
        <taxon>Actinomycetota</taxon>
        <taxon>Actinomycetes</taxon>
        <taxon>Catenulisporales</taxon>
        <taxon>Catenulisporaceae</taxon>
        <taxon>Catenulispora</taxon>
    </lineage>
</organism>
<comment type="similarity">
    <text evidence="1">Belongs to the bacterial solute-binding protein 1 family.</text>
</comment>
<dbReference type="Proteomes" id="UP000000851">
    <property type="component" value="Chromosome"/>
</dbReference>
<reference evidence="7 8" key="1">
    <citation type="journal article" date="2009" name="Stand. Genomic Sci.">
        <title>Complete genome sequence of Catenulispora acidiphila type strain (ID 139908).</title>
        <authorList>
            <person name="Copeland A."/>
            <person name="Lapidus A."/>
            <person name="Glavina Del Rio T."/>
            <person name="Nolan M."/>
            <person name="Lucas S."/>
            <person name="Chen F."/>
            <person name="Tice H."/>
            <person name="Cheng J.F."/>
            <person name="Bruce D."/>
            <person name="Goodwin L."/>
            <person name="Pitluck S."/>
            <person name="Mikhailova N."/>
            <person name="Pati A."/>
            <person name="Ivanova N."/>
            <person name="Mavromatis K."/>
            <person name="Chen A."/>
            <person name="Palaniappan K."/>
            <person name="Chain P."/>
            <person name="Land M."/>
            <person name="Hauser L."/>
            <person name="Chang Y.J."/>
            <person name="Jeffries C.D."/>
            <person name="Chertkov O."/>
            <person name="Brettin T."/>
            <person name="Detter J.C."/>
            <person name="Han C."/>
            <person name="Ali Z."/>
            <person name="Tindall B.J."/>
            <person name="Goker M."/>
            <person name="Bristow J."/>
            <person name="Eisen J.A."/>
            <person name="Markowitz V."/>
            <person name="Hugenholtz P."/>
            <person name="Kyrpides N.C."/>
            <person name="Klenk H.P."/>
        </authorList>
    </citation>
    <scope>NUCLEOTIDE SEQUENCE [LARGE SCALE GENOMIC DNA]</scope>
    <source>
        <strain evidence="8">DSM 44928 / JCM 14897 / NBRC 102108 / NRRL B-24433 / ID139908</strain>
    </source>
</reference>
<dbReference type="eggNOG" id="COG2182">
    <property type="taxonomic scope" value="Bacteria"/>
</dbReference>
<dbReference type="SUPFAM" id="SSF53850">
    <property type="entry name" value="Periplasmic binding protein-like II"/>
    <property type="match status" value="1"/>
</dbReference>
<keyword evidence="8" id="KW-1185">Reference proteome</keyword>
<dbReference type="GO" id="GO:0015768">
    <property type="term" value="P:maltose transport"/>
    <property type="evidence" value="ECO:0007669"/>
    <property type="project" value="TreeGrafter"/>
</dbReference>
<dbReference type="HOGENOM" id="CLU_031285_17_0_11"/>
<accession>C7QDU0</accession>
<dbReference type="GO" id="GO:1901982">
    <property type="term" value="F:maltose binding"/>
    <property type="evidence" value="ECO:0007669"/>
    <property type="project" value="TreeGrafter"/>
</dbReference>
<evidence type="ECO:0000256" key="3">
    <source>
        <dbReference type="ARBA" id="ARBA00022597"/>
    </source>
</evidence>
<dbReference type="OrthoDB" id="9766758at2"/>
<dbReference type="KEGG" id="cai:Caci_5856"/>
<evidence type="ECO:0000313" key="7">
    <source>
        <dbReference type="EMBL" id="ACU74714.1"/>
    </source>
</evidence>
<dbReference type="EMBL" id="CP001700">
    <property type="protein sequence ID" value="ACU74714.1"/>
    <property type="molecule type" value="Genomic_DNA"/>
</dbReference>
<dbReference type="AlphaFoldDB" id="C7QDU0"/>
<dbReference type="PANTHER" id="PTHR30061:SF50">
    <property type="entry name" value="MALTOSE_MALTODEXTRIN-BINDING PERIPLASMIC PROTEIN"/>
    <property type="match status" value="1"/>
</dbReference>
<evidence type="ECO:0000313" key="8">
    <source>
        <dbReference type="Proteomes" id="UP000000851"/>
    </source>
</evidence>
<dbReference type="Pfam" id="PF13416">
    <property type="entry name" value="SBP_bac_8"/>
    <property type="match status" value="1"/>
</dbReference>
<gene>
    <name evidence="7" type="ordered locus">Caci_5856</name>
</gene>
<dbReference type="PANTHER" id="PTHR30061">
    <property type="entry name" value="MALTOSE-BINDING PERIPLASMIC PROTEIN"/>
    <property type="match status" value="1"/>
</dbReference>
<keyword evidence="2" id="KW-0813">Transport</keyword>
<proteinExistence type="inferred from homology"/>
<feature type="compositionally biased region" description="Low complexity" evidence="5">
    <location>
        <begin position="28"/>
        <end position="66"/>
    </location>
</feature>
<evidence type="ECO:0000256" key="6">
    <source>
        <dbReference type="SAM" id="SignalP"/>
    </source>
</evidence>
<sequence precursor="true">MVRYRPSLTTAAAAVVAAALSLTGCSSSTSKSASGSGASATSASSPSASGSSSAPAAASSSSSAPPVRDPNTDLVIWTDAQRAPVLQQFAQSFAAANGISVSVQPVATDLQSAYVTATAAGKGPDIVVGATDWIGNLVQNGAISPLPLTAAQKGSFQTTALNAVTYNGQVYGVPYATENLALITNTAEAAANPATFETMVADGQAAVKAGKASEALAMQIGQQGDPYTAQPLLGSAGGFIFGTKADGSYDPSQVGVDNAGSKAFAAQLAKYGEKGQNVFKRSIDANNAVSLFTSGKTPYLISGPWALDQIRKANLKYSISAVPGFAGMGPSQPFVGVQAFYVSAKAKNTAIAQEFTLNYLTKKDVEEALYKVDPRAPALTDAYNDVSKTDPDIAAFQAAAAHGVVLPQIPAMSAVWGPLGIAEAAIVGGADPNTSMADAATQIKAAIAKG</sequence>
<evidence type="ECO:0000256" key="5">
    <source>
        <dbReference type="SAM" id="MobiDB-lite"/>
    </source>
</evidence>
<dbReference type="InterPro" id="IPR006060">
    <property type="entry name" value="Maltose/Cyclodextrin-bd"/>
</dbReference>
<evidence type="ECO:0000256" key="4">
    <source>
        <dbReference type="ARBA" id="ARBA00022729"/>
    </source>
</evidence>
<feature type="signal peptide" evidence="6">
    <location>
        <begin position="1"/>
        <end position="28"/>
    </location>
</feature>
<protein>
    <submittedName>
        <fullName evidence="7">Extracellular solute-binding protein family 1</fullName>
    </submittedName>
</protein>
<feature type="region of interest" description="Disordered" evidence="5">
    <location>
        <begin position="28"/>
        <end position="71"/>
    </location>
</feature>
<dbReference type="PROSITE" id="PS51257">
    <property type="entry name" value="PROKAR_LIPOPROTEIN"/>
    <property type="match status" value="1"/>
</dbReference>
<keyword evidence="3" id="KW-0762">Sugar transport</keyword>